<feature type="region of interest" description="Disordered" evidence="1">
    <location>
        <begin position="1"/>
        <end position="114"/>
    </location>
</feature>
<dbReference type="EMBL" id="ML992677">
    <property type="protein sequence ID" value="KAF2211246.1"/>
    <property type="molecule type" value="Genomic_DNA"/>
</dbReference>
<organism evidence="2 3">
    <name type="scientific">Cercospora zeae-maydis SCOH1-5</name>
    <dbReference type="NCBI Taxonomy" id="717836"/>
    <lineage>
        <taxon>Eukaryota</taxon>
        <taxon>Fungi</taxon>
        <taxon>Dikarya</taxon>
        <taxon>Ascomycota</taxon>
        <taxon>Pezizomycotina</taxon>
        <taxon>Dothideomycetes</taxon>
        <taxon>Dothideomycetidae</taxon>
        <taxon>Mycosphaerellales</taxon>
        <taxon>Mycosphaerellaceae</taxon>
        <taxon>Cercospora</taxon>
    </lineage>
</organism>
<evidence type="ECO:0000313" key="2">
    <source>
        <dbReference type="EMBL" id="KAF2211246.1"/>
    </source>
</evidence>
<reference evidence="2" key="1">
    <citation type="journal article" date="2020" name="Stud. Mycol.">
        <title>101 Dothideomycetes genomes: a test case for predicting lifestyles and emergence of pathogens.</title>
        <authorList>
            <person name="Haridas S."/>
            <person name="Albert R."/>
            <person name="Binder M."/>
            <person name="Bloem J."/>
            <person name="Labutti K."/>
            <person name="Salamov A."/>
            <person name="Andreopoulos B."/>
            <person name="Baker S."/>
            <person name="Barry K."/>
            <person name="Bills G."/>
            <person name="Bluhm B."/>
            <person name="Cannon C."/>
            <person name="Castanera R."/>
            <person name="Culley D."/>
            <person name="Daum C."/>
            <person name="Ezra D."/>
            <person name="Gonzalez J."/>
            <person name="Henrissat B."/>
            <person name="Kuo A."/>
            <person name="Liang C."/>
            <person name="Lipzen A."/>
            <person name="Lutzoni F."/>
            <person name="Magnuson J."/>
            <person name="Mondo S."/>
            <person name="Nolan M."/>
            <person name="Ohm R."/>
            <person name="Pangilinan J."/>
            <person name="Park H.-J."/>
            <person name="Ramirez L."/>
            <person name="Alfaro M."/>
            <person name="Sun H."/>
            <person name="Tritt A."/>
            <person name="Yoshinaga Y."/>
            <person name="Zwiers L.-H."/>
            <person name="Turgeon B."/>
            <person name="Goodwin S."/>
            <person name="Spatafora J."/>
            <person name="Crous P."/>
            <person name="Grigoriev I."/>
        </authorList>
    </citation>
    <scope>NUCLEOTIDE SEQUENCE</scope>
    <source>
        <strain evidence="2">SCOH1-5</strain>
    </source>
</reference>
<feature type="compositionally biased region" description="Basic residues" evidence="1">
    <location>
        <begin position="18"/>
        <end position="30"/>
    </location>
</feature>
<dbReference type="OrthoDB" id="3883941at2759"/>
<accession>A0A6A6FCX0</accession>
<protein>
    <submittedName>
        <fullName evidence="2">Uncharacterized protein</fullName>
    </submittedName>
</protein>
<evidence type="ECO:0000313" key="3">
    <source>
        <dbReference type="Proteomes" id="UP000799539"/>
    </source>
</evidence>
<sequence length="316" mass="33835">MASNAMNAGVPVAENGRKKARPNPRRRASKMKQVDTETDIVPLKKNQIFTKPSPNPPARSQPGTKVSKAARVKPDASPQSGRVANAQPDQRKPNLPIDAGKSEDGTRDAKQQNDSGPLALAAPAVVTGDLLGCAAGAAVILGAGIWKNLAGVDNAILTARTAKLCIDNLIEEIITSLKAGTYNAPEALDMLRRTTLAYASSIPGGAPLVERIFREVDMVRRQRGAEVDQVLREAYLEIARAQKKGASADELQSVVLEQMMKLSTFATNATQDVLARNPKWRPYRDGARQALRGAPGSKVPTVKVNMAIKQRGLPVK</sequence>
<evidence type="ECO:0000256" key="1">
    <source>
        <dbReference type="SAM" id="MobiDB-lite"/>
    </source>
</evidence>
<dbReference type="Proteomes" id="UP000799539">
    <property type="component" value="Unassembled WGS sequence"/>
</dbReference>
<gene>
    <name evidence="2" type="ORF">CERZMDRAFT_98559</name>
</gene>
<name>A0A6A6FCX0_9PEZI</name>
<keyword evidence="3" id="KW-1185">Reference proteome</keyword>
<feature type="compositionally biased region" description="Basic and acidic residues" evidence="1">
    <location>
        <begin position="100"/>
        <end position="111"/>
    </location>
</feature>
<dbReference type="AlphaFoldDB" id="A0A6A6FCX0"/>
<proteinExistence type="predicted"/>